<dbReference type="InterPro" id="IPR027417">
    <property type="entry name" value="P-loop_NTPase"/>
</dbReference>
<comment type="caution">
    <text evidence="2">The sequence shown here is derived from an EMBL/GenBank/DDBJ whole genome shotgun (WGS) entry which is preliminary data.</text>
</comment>
<dbReference type="PRINTS" id="PR00364">
    <property type="entry name" value="DISEASERSIST"/>
</dbReference>
<name>A0ABT7YLU0_9ACTN</name>
<dbReference type="EMBL" id="JAUEMJ010000002">
    <property type="protein sequence ID" value="MDN3239607.1"/>
    <property type="molecule type" value="Genomic_DNA"/>
</dbReference>
<dbReference type="SMART" id="SM00530">
    <property type="entry name" value="HTH_XRE"/>
    <property type="match status" value="1"/>
</dbReference>
<dbReference type="Gene3D" id="1.10.260.40">
    <property type="entry name" value="lambda repressor-like DNA-binding domains"/>
    <property type="match status" value="1"/>
</dbReference>
<dbReference type="InterPro" id="IPR001387">
    <property type="entry name" value="Cro/C1-type_HTH"/>
</dbReference>
<dbReference type="Pfam" id="PF13424">
    <property type="entry name" value="TPR_12"/>
    <property type="match status" value="1"/>
</dbReference>
<sequence>MPDEASDDLSSLRLLRQRAAMTQEELALKSGVGIRTIRDIESGRVRPQPKTVRLLAEALGLAGEGQALLTRVRDPLTLVPRELPRALTAFAGRADHLDAITAAVDDGAAVVAVHGMAGVGKTSLAVRVAHGLAPRYPDGQLFIDLHGFSRPAGPRPGLRSVLTRVLRGLDVAERALPDDTDELTARYRSVLADRRVLLVLDNAASAEQVEALLPGTSVSLVLATSRRDLSAVAGAHSVPLEPPPMREAVAMIGAALADRVTADEAVAIAERCGRLPLAMGLAAARLHSRPLWQAEDLLDRLADEDRLLDELDMGHRGVAAALRASYLELDPAHRLLLRRLGLVPGDDVDAHAAAALCGEAPERATAMLESLVDVHLAETRSHGRYRLHDLVRLFATRLAGIEDAQADLDEALGRMLGVHLHFAYHAAARLHPNKRRFTDGAAAHDAGLPGFADQTAALSWFQTERGNLEAAVVAAARADRLEEAWHLATAFNAFFVHDPDTDLGGRMRDSPHTAVNRIALDIARRTGDTRKEAFTLGDAGRQLVAAGRHREAIGYLHRSVALKRDLGEFGDAALTLANIGILYRRSGRFAESIEVHEAALAQAEAAGDTAAAALISTNMVVPMLRLGRFAATERRLAAAERRLDAGDEHNRIRIGVFRGVLERELGDPAKAAAMHTASLRAYRGEGATADVTATLIELGVDLLRSGRAGEAATRLERAVEDAVRLADPSLERTARNDLGRALTASGRIDEAVAELERAAAIAASHQDTFELARAHHGLADTASLRGDAAGARHHLHLAAEGYEACGVPEAAAVAERLGASGSGAGVGVRGAVGG</sequence>
<dbReference type="PANTHER" id="PTHR47691">
    <property type="entry name" value="REGULATOR-RELATED"/>
    <property type="match status" value="1"/>
</dbReference>
<dbReference type="InterPro" id="IPR003593">
    <property type="entry name" value="AAA+_ATPase"/>
</dbReference>
<dbReference type="Gene3D" id="1.25.40.10">
    <property type="entry name" value="Tetratricopeptide repeat domain"/>
    <property type="match status" value="2"/>
</dbReference>
<dbReference type="SUPFAM" id="SSF47413">
    <property type="entry name" value="lambda repressor-like DNA-binding domains"/>
    <property type="match status" value="1"/>
</dbReference>
<dbReference type="InterPro" id="IPR019734">
    <property type="entry name" value="TPR_rpt"/>
</dbReference>
<dbReference type="InterPro" id="IPR002182">
    <property type="entry name" value="NB-ARC"/>
</dbReference>
<dbReference type="PANTHER" id="PTHR47691:SF3">
    <property type="entry name" value="HTH-TYPE TRANSCRIPTIONAL REGULATOR RV0890C-RELATED"/>
    <property type="match status" value="1"/>
</dbReference>
<dbReference type="InterPro" id="IPR010982">
    <property type="entry name" value="Lambda_DNA-bd_dom_sf"/>
</dbReference>
<dbReference type="CDD" id="cd00093">
    <property type="entry name" value="HTH_XRE"/>
    <property type="match status" value="1"/>
</dbReference>
<dbReference type="SUPFAM" id="SSF48452">
    <property type="entry name" value="TPR-like"/>
    <property type="match status" value="1"/>
</dbReference>
<dbReference type="SMART" id="SM00028">
    <property type="entry name" value="TPR"/>
    <property type="match status" value="3"/>
</dbReference>
<dbReference type="Proteomes" id="UP001171902">
    <property type="component" value="Unassembled WGS sequence"/>
</dbReference>
<organism evidence="2 3">
    <name type="scientific">Glycomyces tritici</name>
    <dbReference type="NCBI Taxonomy" id="2665176"/>
    <lineage>
        <taxon>Bacteria</taxon>
        <taxon>Bacillati</taxon>
        <taxon>Actinomycetota</taxon>
        <taxon>Actinomycetes</taxon>
        <taxon>Glycomycetales</taxon>
        <taxon>Glycomycetaceae</taxon>
        <taxon>Glycomyces</taxon>
    </lineage>
</organism>
<keyword evidence="3" id="KW-1185">Reference proteome</keyword>
<dbReference type="Pfam" id="PF13176">
    <property type="entry name" value="TPR_7"/>
    <property type="match status" value="1"/>
</dbReference>
<dbReference type="Pfam" id="PF01381">
    <property type="entry name" value="HTH_3"/>
    <property type="match status" value="1"/>
</dbReference>
<dbReference type="Pfam" id="PF00931">
    <property type="entry name" value="NB-ARC"/>
    <property type="match status" value="1"/>
</dbReference>
<dbReference type="SMART" id="SM00382">
    <property type="entry name" value="AAA"/>
    <property type="match status" value="1"/>
</dbReference>
<gene>
    <name evidence="2" type="ORF">QWI33_07715</name>
</gene>
<dbReference type="RefSeq" id="WP_289956495.1">
    <property type="nucleotide sequence ID" value="NZ_JAUEMJ010000002.1"/>
</dbReference>
<reference evidence="2" key="1">
    <citation type="submission" date="2023-06" db="EMBL/GenBank/DDBJ databases">
        <title>Gycomyces niveus sp.nov., a novel actinomycete isolated from soil in Shouguang.</title>
        <authorList>
            <person name="Yang X."/>
            <person name="Zhao J."/>
        </authorList>
    </citation>
    <scope>NUCLEOTIDE SEQUENCE</scope>
    <source>
        <strain evidence="2">NEAU C2</strain>
    </source>
</reference>
<evidence type="ECO:0000313" key="2">
    <source>
        <dbReference type="EMBL" id="MDN3239607.1"/>
    </source>
</evidence>
<evidence type="ECO:0000313" key="3">
    <source>
        <dbReference type="Proteomes" id="UP001171902"/>
    </source>
</evidence>
<dbReference type="InterPro" id="IPR011990">
    <property type="entry name" value="TPR-like_helical_dom_sf"/>
</dbReference>
<feature type="domain" description="HTH cro/C1-type" evidence="1">
    <location>
        <begin position="12"/>
        <end position="66"/>
    </location>
</feature>
<dbReference type="Gene3D" id="3.40.50.300">
    <property type="entry name" value="P-loop containing nucleotide triphosphate hydrolases"/>
    <property type="match status" value="1"/>
</dbReference>
<proteinExistence type="predicted"/>
<dbReference type="PROSITE" id="PS50943">
    <property type="entry name" value="HTH_CROC1"/>
    <property type="match status" value="1"/>
</dbReference>
<accession>A0ABT7YLU0</accession>
<dbReference type="SUPFAM" id="SSF52540">
    <property type="entry name" value="P-loop containing nucleoside triphosphate hydrolases"/>
    <property type="match status" value="1"/>
</dbReference>
<protein>
    <submittedName>
        <fullName evidence="2">Helix-turn-helix domain-containing protein</fullName>
    </submittedName>
</protein>
<evidence type="ECO:0000259" key="1">
    <source>
        <dbReference type="PROSITE" id="PS50943"/>
    </source>
</evidence>